<protein>
    <recommendedName>
        <fullName evidence="9">Nuclear condensin complex subunit 3 C-terminal domain-containing protein</fullName>
    </recommendedName>
</protein>
<evidence type="ECO:0000256" key="2">
    <source>
        <dbReference type="ARBA" id="ARBA00006533"/>
    </source>
</evidence>
<dbReference type="GO" id="GO:0007076">
    <property type="term" value="P:mitotic chromosome condensation"/>
    <property type="evidence" value="ECO:0007669"/>
    <property type="project" value="InterPro"/>
</dbReference>
<dbReference type="PANTHER" id="PTHR14418">
    <property type="entry name" value="CONDENSIN COMPLEX SUBUNIT 3-RELATED"/>
    <property type="match status" value="1"/>
</dbReference>
<dbReference type="HOGENOM" id="CLU_004446_1_0_1"/>
<feature type="region of interest" description="Disordered" evidence="8">
    <location>
        <begin position="935"/>
        <end position="1046"/>
    </location>
</feature>
<dbReference type="PANTHER" id="PTHR14418:SF5">
    <property type="entry name" value="CONDENSIN COMPLEX SUBUNIT 3"/>
    <property type="match status" value="1"/>
</dbReference>
<feature type="compositionally biased region" description="Acidic residues" evidence="8">
    <location>
        <begin position="535"/>
        <end position="544"/>
    </location>
</feature>
<dbReference type="GO" id="GO:0051301">
    <property type="term" value="P:cell division"/>
    <property type="evidence" value="ECO:0007669"/>
    <property type="project" value="UniProtKB-KW"/>
</dbReference>
<dbReference type="OrthoDB" id="27187at2759"/>
<proteinExistence type="inferred from homology"/>
<dbReference type="SUPFAM" id="SSF48371">
    <property type="entry name" value="ARM repeat"/>
    <property type="match status" value="1"/>
</dbReference>
<feature type="compositionally biased region" description="Acidic residues" evidence="8">
    <location>
        <begin position="1020"/>
        <end position="1046"/>
    </location>
</feature>
<feature type="region of interest" description="Disordered" evidence="8">
    <location>
        <begin position="518"/>
        <end position="571"/>
    </location>
</feature>
<dbReference type="GO" id="GO:0000796">
    <property type="term" value="C:condensin complex"/>
    <property type="evidence" value="ECO:0007669"/>
    <property type="project" value="InterPro"/>
</dbReference>
<keyword evidence="7" id="KW-0131">Cell cycle</keyword>
<keyword evidence="11" id="KW-1185">Reference proteome</keyword>
<keyword evidence="3" id="KW-0158">Chromosome</keyword>
<feature type="domain" description="Nuclear condensin complex subunit 3 C-terminal" evidence="9">
    <location>
        <begin position="581"/>
        <end position="857"/>
    </location>
</feature>
<feature type="compositionally biased region" description="Basic and acidic residues" evidence="8">
    <location>
        <begin position="1"/>
        <end position="11"/>
    </location>
</feature>
<dbReference type="InterPro" id="IPR025977">
    <property type="entry name" value="Cnd3_C"/>
</dbReference>
<feature type="region of interest" description="Disordered" evidence="8">
    <location>
        <begin position="1"/>
        <end position="20"/>
    </location>
</feature>
<dbReference type="InterPro" id="IPR011989">
    <property type="entry name" value="ARM-like"/>
</dbReference>
<evidence type="ECO:0000256" key="5">
    <source>
        <dbReference type="ARBA" id="ARBA00022776"/>
    </source>
</evidence>
<evidence type="ECO:0000313" key="11">
    <source>
        <dbReference type="Proteomes" id="UP000027195"/>
    </source>
</evidence>
<dbReference type="InterPro" id="IPR016024">
    <property type="entry name" value="ARM-type_fold"/>
</dbReference>
<evidence type="ECO:0000256" key="6">
    <source>
        <dbReference type="ARBA" id="ARBA00023067"/>
    </source>
</evidence>
<evidence type="ECO:0000313" key="10">
    <source>
        <dbReference type="EMBL" id="KDQ19989.1"/>
    </source>
</evidence>
<name>A0A067MWK4_BOTB1</name>
<dbReference type="InterPro" id="IPR027165">
    <property type="entry name" value="CND3"/>
</dbReference>
<accession>A0A067MWK4</accession>
<comment type="similarity">
    <text evidence="2">Belongs to the CND3 (condensin subunit 3) family.</text>
</comment>
<keyword evidence="4" id="KW-0132">Cell division</keyword>
<comment type="subcellular location">
    <subcellularLocation>
        <location evidence="1">Chromosome</location>
    </subcellularLocation>
</comment>
<sequence length="1046" mass="116270">MPPRKEKEKSRKASTSTSLSTLTESIPPIFDQAQFTLASHRKNIVTLYKIHAQCAAISEEVPGRGIKLTGEKAFNDAFLDMVNRVLPVKKGVPNADKIIKFCGSFVGYVSEKEKKDRADGEEDEDEDEDTPASRFVATLLKHLLKGFLAKDKNVRYRVCYFVAQMVSSVGEMDEDLYTTLRASLLERVRDKETPVRLQAVIALAKLAKGEEGMDLEDGQQSLLEVLVDVVRFDPVADVRRAALLNISCTPTTLPALLTRTRDEDTILRKLVYRHVLAALPTPLILSIAQREEVVRNGLGDREPAVRAAAANLIGAWVDAVGGLEKFLVMLDVSTSIVAEDALLSVFVTRPDVFDELEFDEAYWGDLNPERAFLARVFVDHCINTKASKSFDDTRLETALPVVTALAFRIQDAYNALIALINVLGSISPARDTPAEDDEEMKREDTEFILSQMLKLAVNLDYADEIGRRKMFGLVRDMISQEALPEPLVALCLDVLRKLSASERDLIRVVVEVVQELRDTGKDDDETVEPEHAPDDETQYGDETVEQGNRAPGGSRGKVNGRPEPEEMDDETREKMEYIDLRCLALCIGMLERVNGTLQENSSFHGLLPELIVPAVRSKVPLMRERGLICLGLCCLIDRKMALNSFQLFMHQVQTAPETLRVKVLQTVFDLLMVHEADILKGTIGPQGESRIVDFLSHALEETNEIQAVATEGIAKLMLSGMVSDENVLKRLVLVYFSPETADNQALRQCLSYFFPVYCYSSPANQRRLQRIFVPTIELLAGVHRELDQEEEMVAPAQVGLLLLDWTDPQKTVGKPGSEPDDSIHMDIAIDIVRGLFRSDMEKDDKKTLAQLLGKLHVPEKLDDDKVRTLKVLLDNLQARRPLKDTTARNAFARFQNSITKKFAEQLAGFSEEDFRNLETSKKLFEFLDELFSEDEGEAPAAAAPRSKRGTKSSAGSKTKSAEPEPAAGKKGKSRKQTAEEVDAEIDNLLESGSGSEKPRASSSKSGGGRKKTQPPPTASGEEDDTGEEIDLEEAEVESDLFDDEED</sequence>
<evidence type="ECO:0000256" key="7">
    <source>
        <dbReference type="ARBA" id="ARBA00023306"/>
    </source>
</evidence>
<evidence type="ECO:0000256" key="1">
    <source>
        <dbReference type="ARBA" id="ARBA00004286"/>
    </source>
</evidence>
<organism evidence="10 11">
    <name type="scientific">Botryobasidium botryosum (strain FD-172 SS1)</name>
    <dbReference type="NCBI Taxonomy" id="930990"/>
    <lineage>
        <taxon>Eukaryota</taxon>
        <taxon>Fungi</taxon>
        <taxon>Dikarya</taxon>
        <taxon>Basidiomycota</taxon>
        <taxon>Agaricomycotina</taxon>
        <taxon>Agaricomycetes</taxon>
        <taxon>Cantharellales</taxon>
        <taxon>Botryobasidiaceae</taxon>
        <taxon>Botryobasidium</taxon>
    </lineage>
</organism>
<evidence type="ECO:0000256" key="8">
    <source>
        <dbReference type="SAM" id="MobiDB-lite"/>
    </source>
</evidence>
<dbReference type="Proteomes" id="UP000027195">
    <property type="component" value="Unassembled WGS sequence"/>
</dbReference>
<keyword evidence="5" id="KW-0498">Mitosis</keyword>
<dbReference type="Pfam" id="PF12719">
    <property type="entry name" value="Cnd3"/>
    <property type="match status" value="1"/>
</dbReference>
<evidence type="ECO:0000256" key="4">
    <source>
        <dbReference type="ARBA" id="ARBA00022618"/>
    </source>
</evidence>
<dbReference type="FunCoup" id="A0A067MWK4">
    <property type="interactions" value="281"/>
</dbReference>
<gene>
    <name evidence="10" type="ORF">BOTBODRAFT_125516</name>
</gene>
<evidence type="ECO:0000259" key="9">
    <source>
        <dbReference type="Pfam" id="PF12719"/>
    </source>
</evidence>
<keyword evidence="6" id="KW-0226">DNA condensation</keyword>
<reference evidence="11" key="1">
    <citation type="journal article" date="2014" name="Proc. Natl. Acad. Sci. U.S.A.">
        <title>Extensive sampling of basidiomycete genomes demonstrates inadequacy of the white-rot/brown-rot paradigm for wood decay fungi.</title>
        <authorList>
            <person name="Riley R."/>
            <person name="Salamov A.A."/>
            <person name="Brown D.W."/>
            <person name="Nagy L.G."/>
            <person name="Floudas D."/>
            <person name="Held B.W."/>
            <person name="Levasseur A."/>
            <person name="Lombard V."/>
            <person name="Morin E."/>
            <person name="Otillar R."/>
            <person name="Lindquist E.A."/>
            <person name="Sun H."/>
            <person name="LaButti K.M."/>
            <person name="Schmutz J."/>
            <person name="Jabbour D."/>
            <person name="Luo H."/>
            <person name="Baker S.E."/>
            <person name="Pisabarro A.G."/>
            <person name="Walton J.D."/>
            <person name="Blanchette R.A."/>
            <person name="Henrissat B."/>
            <person name="Martin F."/>
            <person name="Cullen D."/>
            <person name="Hibbett D.S."/>
            <person name="Grigoriev I.V."/>
        </authorList>
    </citation>
    <scope>NUCLEOTIDE SEQUENCE [LARGE SCALE GENOMIC DNA]</scope>
    <source>
        <strain evidence="11">FD-172 SS1</strain>
    </source>
</reference>
<dbReference type="AlphaFoldDB" id="A0A067MWK4"/>
<dbReference type="InParanoid" id="A0A067MWK4"/>
<dbReference type="STRING" id="930990.A0A067MWK4"/>
<dbReference type="Gene3D" id="1.25.10.10">
    <property type="entry name" value="Leucine-rich Repeat Variant"/>
    <property type="match status" value="1"/>
</dbReference>
<evidence type="ECO:0000256" key="3">
    <source>
        <dbReference type="ARBA" id="ARBA00022454"/>
    </source>
</evidence>
<dbReference type="GO" id="GO:0000793">
    <property type="term" value="C:condensed chromosome"/>
    <property type="evidence" value="ECO:0007669"/>
    <property type="project" value="TreeGrafter"/>
</dbReference>
<dbReference type="EMBL" id="KL198018">
    <property type="protein sequence ID" value="KDQ19989.1"/>
    <property type="molecule type" value="Genomic_DNA"/>
</dbReference>